<keyword evidence="10" id="KW-1185">Reference proteome</keyword>
<keyword evidence="5 7" id="KW-1133">Transmembrane helix</keyword>
<feature type="domain" description="ABC3 transporter permease C-terminal" evidence="8">
    <location>
        <begin position="277"/>
        <end position="398"/>
    </location>
</feature>
<evidence type="ECO:0000256" key="1">
    <source>
        <dbReference type="ARBA" id="ARBA00004651"/>
    </source>
</evidence>
<dbReference type="PANTHER" id="PTHR30489">
    <property type="entry name" value="LIPOPROTEIN-RELEASING SYSTEM TRANSMEMBRANE PROTEIN LOLE"/>
    <property type="match status" value="1"/>
</dbReference>
<dbReference type="RefSeq" id="WP_344848703.1">
    <property type="nucleotide sequence ID" value="NZ_BAABAA010000016.1"/>
</dbReference>
<feature type="transmembrane region" description="Helical" evidence="7">
    <location>
        <begin position="371"/>
        <end position="394"/>
    </location>
</feature>
<comment type="caution">
    <text evidence="9">The sequence shown here is derived from an EMBL/GenBank/DDBJ whole genome shotgun (WGS) entry which is preliminary data.</text>
</comment>
<evidence type="ECO:0000313" key="9">
    <source>
        <dbReference type="EMBL" id="GAA3592074.1"/>
    </source>
</evidence>
<dbReference type="Pfam" id="PF02687">
    <property type="entry name" value="FtsX"/>
    <property type="match status" value="2"/>
</dbReference>
<evidence type="ECO:0000256" key="4">
    <source>
        <dbReference type="ARBA" id="ARBA00022692"/>
    </source>
</evidence>
<feature type="domain" description="ABC3 transporter permease C-terminal" evidence="8">
    <location>
        <begin position="682"/>
        <end position="797"/>
    </location>
</feature>
<dbReference type="PANTHER" id="PTHR30489:SF0">
    <property type="entry name" value="LIPOPROTEIN-RELEASING SYSTEM TRANSMEMBRANE PROTEIN LOLE"/>
    <property type="match status" value="1"/>
</dbReference>
<dbReference type="Proteomes" id="UP001501222">
    <property type="component" value="Unassembled WGS sequence"/>
</dbReference>
<name>A0ABP6YXL0_9ACTN</name>
<dbReference type="InterPro" id="IPR051447">
    <property type="entry name" value="Lipoprotein-release_system"/>
</dbReference>
<accession>A0ABP6YXL0</accession>
<evidence type="ECO:0000256" key="7">
    <source>
        <dbReference type="SAM" id="Phobius"/>
    </source>
</evidence>
<dbReference type="InterPro" id="IPR003838">
    <property type="entry name" value="ABC3_permease_C"/>
</dbReference>
<keyword evidence="4 7" id="KW-0812">Transmembrane</keyword>
<feature type="transmembrane region" description="Helical" evidence="7">
    <location>
        <begin position="717"/>
        <end position="745"/>
    </location>
</feature>
<comment type="subcellular location">
    <subcellularLocation>
        <location evidence="1">Cell membrane</location>
        <topology evidence="1">Multi-pass membrane protein</topology>
    </subcellularLocation>
</comment>
<feature type="transmembrane region" description="Helical" evidence="7">
    <location>
        <begin position="21"/>
        <end position="41"/>
    </location>
</feature>
<feature type="transmembrane region" description="Helical" evidence="7">
    <location>
        <begin position="674"/>
        <end position="696"/>
    </location>
</feature>
<sequence length="805" mass="84630">MRAGSLRLWLTWSWRDLRRRWLLVTTLALVIAVGTGVYAGLGGTSAWRIESNDRSYHSLAMHDLRVQLPEGGFAAEGSLARAVAGLRDASAVTAVVERLVTPTLVEVPTGTGPLLVPGEVVGMPSGQAPVNALYVDGGRGFRSNDTAVAVLESKFAAAHNLPAQGRLLLSAGTPVEYVGTGYTPEYFQVIGRSGMVLGETGYAVVFMPRAAAQHATGHPGKVNDLVLLLRPGSDQQVLREQLAAAVAPFGGTVTTQAEDPVHRALYEDARNDQTTWNVFAFLILFGAAFATFNLVNRMIEAQRREIGIGMALGVPARRLAVRPMLVGVQIAVVGVIAGIGVGWLVGRAMGSVMADLLPLPVWVTPFQAGRFLQAAVLGLLIPILATVVPIIRAVRMDPVQAIRTGAYGAARSGGRLLSLLSKAHLPGRAYLSMSLRNVLRAPRRTAFTVLGIAAAMTSLVAVLGLLDTFSAAGQANRAEVAHSSPDRLVVTLDTYYPLSSDAIRAVSGTSGVTASEPQLAVPATLTDGGTAVDVVVQVTDLGNKIWAPTLLRDTGRKDGIVLSRKAADDLGVEPGSTVGLRHPVRSADGFRLVTTQVPVRALHPDPWRTFAYLDTGGAELFGLTGTANQVTVVPSGGSDELRSSLFRLHGVAAIEAAGGFAEVLDNALAQFTGILRVIEGATVLLALLIAFNTAGISADERTREHATMFAFGLPPRVVLAMAIAENAVIGLLGTLVGLAGGYAGLRYIVSGFDQVTPELLVEPTLSTSTVLLTLVVGVSVVALAPVLSLRRDRRMNIPAALRVVE</sequence>
<keyword evidence="3" id="KW-1003">Cell membrane</keyword>
<feature type="transmembrane region" description="Helical" evidence="7">
    <location>
        <begin position="325"/>
        <end position="346"/>
    </location>
</feature>
<reference evidence="10" key="1">
    <citation type="journal article" date="2019" name="Int. J. Syst. Evol. Microbiol.">
        <title>The Global Catalogue of Microorganisms (GCM) 10K type strain sequencing project: providing services to taxonomists for standard genome sequencing and annotation.</title>
        <authorList>
            <consortium name="The Broad Institute Genomics Platform"/>
            <consortium name="The Broad Institute Genome Sequencing Center for Infectious Disease"/>
            <person name="Wu L."/>
            <person name="Ma J."/>
        </authorList>
    </citation>
    <scope>NUCLEOTIDE SEQUENCE [LARGE SCALE GENOMIC DNA]</scope>
    <source>
        <strain evidence="10">JCM 16928</strain>
    </source>
</reference>
<gene>
    <name evidence="9" type="ORF">GCM10022235_74160</name>
</gene>
<evidence type="ECO:0000313" key="10">
    <source>
        <dbReference type="Proteomes" id="UP001501222"/>
    </source>
</evidence>
<evidence type="ECO:0000256" key="5">
    <source>
        <dbReference type="ARBA" id="ARBA00022989"/>
    </source>
</evidence>
<feature type="transmembrane region" description="Helical" evidence="7">
    <location>
        <begin position="446"/>
        <end position="466"/>
    </location>
</feature>
<feature type="transmembrane region" description="Helical" evidence="7">
    <location>
        <begin position="276"/>
        <end position="295"/>
    </location>
</feature>
<evidence type="ECO:0000256" key="3">
    <source>
        <dbReference type="ARBA" id="ARBA00022475"/>
    </source>
</evidence>
<evidence type="ECO:0000256" key="2">
    <source>
        <dbReference type="ARBA" id="ARBA00005236"/>
    </source>
</evidence>
<protein>
    <recommendedName>
        <fullName evidence="8">ABC3 transporter permease C-terminal domain-containing protein</fullName>
    </recommendedName>
</protein>
<comment type="similarity">
    <text evidence="2">Belongs to the ABC-4 integral membrane protein family. LolC/E subfamily.</text>
</comment>
<proteinExistence type="inferred from homology"/>
<evidence type="ECO:0000256" key="6">
    <source>
        <dbReference type="ARBA" id="ARBA00023136"/>
    </source>
</evidence>
<feature type="transmembrane region" description="Helical" evidence="7">
    <location>
        <begin position="765"/>
        <end position="787"/>
    </location>
</feature>
<keyword evidence="6 7" id="KW-0472">Membrane</keyword>
<dbReference type="EMBL" id="BAABAA010000016">
    <property type="protein sequence ID" value="GAA3592074.1"/>
    <property type="molecule type" value="Genomic_DNA"/>
</dbReference>
<organism evidence="9 10">
    <name type="scientific">Kribbella ginsengisoli</name>
    <dbReference type="NCBI Taxonomy" id="363865"/>
    <lineage>
        <taxon>Bacteria</taxon>
        <taxon>Bacillati</taxon>
        <taxon>Actinomycetota</taxon>
        <taxon>Actinomycetes</taxon>
        <taxon>Propionibacteriales</taxon>
        <taxon>Kribbellaceae</taxon>
        <taxon>Kribbella</taxon>
    </lineage>
</organism>
<evidence type="ECO:0000259" key="8">
    <source>
        <dbReference type="Pfam" id="PF02687"/>
    </source>
</evidence>